<dbReference type="GeneID" id="36321554"/>
<dbReference type="InterPro" id="IPR036291">
    <property type="entry name" value="NAD(P)-bd_dom_sf"/>
</dbReference>
<dbReference type="AlphaFoldDB" id="A0A0F9YTW5"/>
<dbReference type="Gene3D" id="3.40.50.720">
    <property type="entry name" value="NAD(P)-binding Rossmann-like Domain"/>
    <property type="match status" value="1"/>
</dbReference>
<proteinExistence type="inferred from homology"/>
<accession>A0A0F9YTW5</accession>
<evidence type="ECO:0000256" key="3">
    <source>
        <dbReference type="ARBA" id="ARBA00023002"/>
    </source>
</evidence>
<gene>
    <name evidence="5" type="ORF">AAJ76_900046381</name>
</gene>
<dbReference type="Proteomes" id="UP000034350">
    <property type="component" value="Unassembled WGS sequence"/>
</dbReference>
<keyword evidence="6" id="KW-1185">Reference proteome</keyword>
<reference evidence="5 6" key="1">
    <citation type="journal article" date="2015" name="Environ. Microbiol.">
        <title>Genome analyses suggest the presence of polyploidy and recent human-driven expansions in eight global populations of the honeybee pathogen Nosema ceranae.</title>
        <authorList>
            <person name="Pelin A."/>
            <person name="Selman M."/>
            <person name="Aris-Brosou S."/>
            <person name="Farinelli L."/>
            <person name="Corradi N."/>
        </authorList>
    </citation>
    <scope>NUCLEOTIDE SEQUENCE [LARGE SCALE GENOMIC DNA]</scope>
    <source>
        <strain evidence="5 6">PA08 1199</strain>
    </source>
</reference>
<dbReference type="EMBL" id="JPQZ01000009">
    <property type="protein sequence ID" value="KKO75927.1"/>
    <property type="molecule type" value="Genomic_DNA"/>
</dbReference>
<keyword evidence="2" id="KW-0521">NADP</keyword>
<comment type="caution">
    <text evidence="5">The sequence shown here is derived from an EMBL/GenBank/DDBJ whole genome shotgun (WGS) entry which is preliminary data.</text>
</comment>
<evidence type="ECO:0000313" key="6">
    <source>
        <dbReference type="Proteomes" id="UP000034350"/>
    </source>
</evidence>
<sequence length="304" mass="34136">MNLLGSIVGISGGNGGLGLALVKILVNICEEVVVVDSSDMCQELSELPNVSYVRCDLLKERPQPFTVDVFIANVGMSMGPKLVKDAEFKEMCEMIALNISSHLWFFKNVKHKKFVFIDSVLAFNGMEYYSMYCACKSFIHTFNEGLQREGHDTLIVYPYKINTDMFKEIKDYGTLDVNNVAESVVDAIKTDKKSLFLPRVFTLTETIKGALPSFVKNWVLDRISKYFLSEVLEGAAIATEEKERAPITTEEKEKAPIATEEKEKAPITTEEKKKAPITTEEKEKAPITTEEKEKAPTCAIKEFD</sequence>
<dbReference type="VEuPathDB" id="MicrosporidiaDB:AAJ76_900046381"/>
<dbReference type="Pfam" id="PF00106">
    <property type="entry name" value="adh_short"/>
    <property type="match status" value="1"/>
</dbReference>
<feature type="region of interest" description="Disordered" evidence="4">
    <location>
        <begin position="243"/>
        <end position="304"/>
    </location>
</feature>
<dbReference type="InterPro" id="IPR020904">
    <property type="entry name" value="Sc_DH/Rdtase_CS"/>
</dbReference>
<dbReference type="VEuPathDB" id="MicrosporidiaDB:NCER_100361"/>
<dbReference type="GO" id="GO:0016616">
    <property type="term" value="F:oxidoreductase activity, acting on the CH-OH group of donors, NAD or NADP as acceptor"/>
    <property type="evidence" value="ECO:0007669"/>
    <property type="project" value="TreeGrafter"/>
</dbReference>
<dbReference type="VEuPathDB" id="MicrosporidiaDB:G9O61_00g004910"/>
<dbReference type="OrthoDB" id="191139at2759"/>
<dbReference type="PANTHER" id="PTHR24322:SF736">
    <property type="entry name" value="RETINOL DEHYDROGENASE 10"/>
    <property type="match status" value="1"/>
</dbReference>
<dbReference type="InterPro" id="IPR002347">
    <property type="entry name" value="SDR_fam"/>
</dbReference>
<evidence type="ECO:0000256" key="1">
    <source>
        <dbReference type="ARBA" id="ARBA00006484"/>
    </source>
</evidence>
<dbReference type="PANTHER" id="PTHR24322">
    <property type="entry name" value="PKSB"/>
    <property type="match status" value="1"/>
</dbReference>
<dbReference type="SUPFAM" id="SSF51735">
    <property type="entry name" value="NAD(P)-binding Rossmann-fold domains"/>
    <property type="match status" value="1"/>
</dbReference>
<evidence type="ECO:0000313" key="5">
    <source>
        <dbReference type="EMBL" id="KKO75927.1"/>
    </source>
</evidence>
<dbReference type="PROSITE" id="PS00061">
    <property type="entry name" value="ADH_SHORT"/>
    <property type="match status" value="1"/>
</dbReference>
<evidence type="ECO:0000256" key="2">
    <source>
        <dbReference type="ARBA" id="ARBA00022857"/>
    </source>
</evidence>
<keyword evidence="3" id="KW-0560">Oxidoreductase</keyword>
<protein>
    <submittedName>
        <fullName evidence="5">Oxidoreductase of the short chain dehydrogenase reductase family</fullName>
    </submittedName>
</protein>
<evidence type="ECO:0000256" key="4">
    <source>
        <dbReference type="SAM" id="MobiDB-lite"/>
    </source>
</evidence>
<comment type="similarity">
    <text evidence="1">Belongs to the short-chain dehydrogenases/reductases (SDR) family.</text>
</comment>
<name>A0A0F9YTW5_9MICR</name>
<organism evidence="5 6">
    <name type="scientific">Vairimorpha ceranae</name>
    <dbReference type="NCBI Taxonomy" id="40302"/>
    <lineage>
        <taxon>Eukaryota</taxon>
        <taxon>Fungi</taxon>
        <taxon>Fungi incertae sedis</taxon>
        <taxon>Microsporidia</taxon>
        <taxon>Nosematidae</taxon>
        <taxon>Vairimorpha</taxon>
    </lineage>
</organism>
<dbReference type="RefSeq" id="XP_024331669.1">
    <property type="nucleotide sequence ID" value="XM_024476599.1"/>
</dbReference>